<name>A0A0B6Y1N6_9EUPU</name>
<organism evidence="2">
    <name type="scientific">Arion vulgaris</name>
    <dbReference type="NCBI Taxonomy" id="1028688"/>
    <lineage>
        <taxon>Eukaryota</taxon>
        <taxon>Metazoa</taxon>
        <taxon>Spiralia</taxon>
        <taxon>Lophotrochozoa</taxon>
        <taxon>Mollusca</taxon>
        <taxon>Gastropoda</taxon>
        <taxon>Heterobranchia</taxon>
        <taxon>Euthyneura</taxon>
        <taxon>Panpulmonata</taxon>
        <taxon>Eupulmonata</taxon>
        <taxon>Stylommatophora</taxon>
        <taxon>Helicina</taxon>
        <taxon>Arionoidea</taxon>
        <taxon>Arionidae</taxon>
        <taxon>Arion</taxon>
    </lineage>
</organism>
<dbReference type="EMBL" id="HACG01003153">
    <property type="protein sequence ID" value="CEK50018.1"/>
    <property type="molecule type" value="Transcribed_RNA"/>
</dbReference>
<feature type="transmembrane region" description="Helical" evidence="1">
    <location>
        <begin position="21"/>
        <end position="43"/>
    </location>
</feature>
<keyword evidence="1" id="KW-1133">Transmembrane helix</keyword>
<keyword evidence="1" id="KW-0812">Transmembrane</keyword>
<gene>
    <name evidence="2" type="primary">ORF9628</name>
</gene>
<dbReference type="AlphaFoldDB" id="A0A0B6Y1N6"/>
<evidence type="ECO:0000313" key="2">
    <source>
        <dbReference type="EMBL" id="CEK50018.1"/>
    </source>
</evidence>
<sequence length="121" mass="13920">MTSAVYTWFMSEVYYWRSLASTLWSIICLPAFLFTFLVLSRFSVTHLVNWFYDILNGVASSQYWVTLLIYGACLVMVTWFCLPHLTVIPEVESTLLLSFLGLFRWSRLPLLIVCSLAGTVS</sequence>
<feature type="transmembrane region" description="Helical" evidence="1">
    <location>
        <begin position="63"/>
        <end position="82"/>
    </location>
</feature>
<keyword evidence="1" id="KW-0472">Membrane</keyword>
<feature type="non-terminal residue" evidence="2">
    <location>
        <position position="121"/>
    </location>
</feature>
<proteinExistence type="predicted"/>
<reference evidence="2" key="1">
    <citation type="submission" date="2014-12" db="EMBL/GenBank/DDBJ databases">
        <title>Insight into the proteome of Arion vulgaris.</title>
        <authorList>
            <person name="Aradska J."/>
            <person name="Bulat T."/>
            <person name="Smidak R."/>
            <person name="Sarate P."/>
            <person name="Gangsoo J."/>
            <person name="Sialana F."/>
            <person name="Bilban M."/>
            <person name="Lubec G."/>
        </authorList>
    </citation>
    <scope>NUCLEOTIDE SEQUENCE</scope>
    <source>
        <tissue evidence="2">Skin</tissue>
    </source>
</reference>
<accession>A0A0B6Y1N6</accession>
<protein>
    <submittedName>
        <fullName evidence="2">Uncharacterized protein</fullName>
    </submittedName>
</protein>
<evidence type="ECO:0000256" key="1">
    <source>
        <dbReference type="SAM" id="Phobius"/>
    </source>
</evidence>